<dbReference type="EMBL" id="UAVL01000022">
    <property type="protein sequence ID" value="SQA65644.1"/>
    <property type="molecule type" value="Genomic_DNA"/>
</dbReference>
<name>A0AB38G2Q7_9ENTR</name>
<dbReference type="InterPro" id="IPR019600">
    <property type="entry name" value="Hemin_uptake_protein_HemP"/>
</dbReference>
<keyword evidence="5" id="KW-1185">Reference proteome</keyword>
<dbReference type="EMBL" id="RBIZ01000003">
    <property type="protein sequence ID" value="RKR64331.1"/>
    <property type="molecule type" value="Genomic_DNA"/>
</dbReference>
<dbReference type="Pfam" id="PF10636">
    <property type="entry name" value="hemP"/>
    <property type="match status" value="1"/>
</dbReference>
<accession>A0AB38G2Q7</accession>
<evidence type="ECO:0000313" key="2">
    <source>
        <dbReference type="EMBL" id="RKR64331.1"/>
    </source>
</evidence>
<evidence type="ECO:0000313" key="5">
    <source>
        <dbReference type="Proteomes" id="UP000267341"/>
    </source>
</evidence>
<comment type="caution">
    <text evidence="3">The sequence shown here is derived from an EMBL/GenBank/DDBJ whole genome shotgun (WGS) entry which is preliminary data.</text>
</comment>
<evidence type="ECO:0000256" key="1">
    <source>
        <dbReference type="SAM" id="MobiDB-lite"/>
    </source>
</evidence>
<protein>
    <submittedName>
        <fullName evidence="2 3">Hemin uptake protein</fullName>
    </submittedName>
</protein>
<reference evidence="3 4" key="1">
    <citation type="submission" date="2018-06" db="EMBL/GenBank/DDBJ databases">
        <authorList>
            <consortium name="Pathogen Informatics"/>
            <person name="Doyle S."/>
        </authorList>
    </citation>
    <scope>NUCLEOTIDE SEQUENCE [LARGE SCALE GENOMIC DNA]</scope>
    <source>
        <strain evidence="3 4">NCTC11967</strain>
    </source>
</reference>
<dbReference type="Gene3D" id="2.10.70.10">
    <property type="entry name" value="Complement Module, domain 1"/>
    <property type="match status" value="1"/>
</dbReference>
<dbReference type="AlphaFoldDB" id="A0AB38G2Q7"/>
<feature type="region of interest" description="Disordered" evidence="1">
    <location>
        <begin position="1"/>
        <end position="28"/>
    </location>
</feature>
<reference evidence="2 5" key="2">
    <citation type="submission" date="2018-10" db="EMBL/GenBank/DDBJ databases">
        <title>Genomic Encyclopedia of Type Strains, Phase IV (KMG-IV): sequencing the most valuable type-strain genomes for metagenomic binning, comparative biology and taxonomic classification.</title>
        <authorList>
            <person name="Goeker M."/>
        </authorList>
    </citation>
    <scope>NUCLEOTIDE SEQUENCE [LARGE SCALE GENOMIC DNA]</scope>
    <source>
        <strain evidence="2 5">DSM 5079</strain>
    </source>
</reference>
<evidence type="ECO:0000313" key="4">
    <source>
        <dbReference type="Proteomes" id="UP000251313"/>
    </source>
</evidence>
<evidence type="ECO:0000313" key="3">
    <source>
        <dbReference type="EMBL" id="SQA65644.1"/>
    </source>
</evidence>
<organism evidence="3 4">
    <name type="scientific">Yokenella regensburgei</name>
    <dbReference type="NCBI Taxonomy" id="158877"/>
    <lineage>
        <taxon>Bacteria</taxon>
        <taxon>Pseudomonadati</taxon>
        <taxon>Pseudomonadota</taxon>
        <taxon>Gammaproteobacteria</taxon>
        <taxon>Enterobacterales</taxon>
        <taxon>Enterobacteriaceae</taxon>
        <taxon>Yokenella</taxon>
    </lineage>
</organism>
<sequence length="62" mass="6893">MAHMDNTAILDKQKDNTPYPSPTDRRVSSATLLGQEGRVIIEHGGQEYLLRQTNAGKLILTK</sequence>
<gene>
    <name evidence="2" type="ORF">C7387_1022</name>
    <name evidence="3" type="ORF">NCTC11967_04686</name>
</gene>
<dbReference type="NCBIfam" id="NF007559">
    <property type="entry name" value="PRK10183.1"/>
    <property type="match status" value="1"/>
</dbReference>
<proteinExistence type="predicted"/>
<dbReference type="Proteomes" id="UP000251313">
    <property type="component" value="Unassembled WGS sequence"/>
</dbReference>
<dbReference type="Proteomes" id="UP000267341">
    <property type="component" value="Unassembled WGS sequence"/>
</dbReference>